<gene>
    <name evidence="3" type="ORF">BOVATA_011510</name>
</gene>
<dbReference type="Proteomes" id="UP000236319">
    <property type="component" value="Unassembled WGS sequence"/>
</dbReference>
<accession>A0A2H6K9K1</accession>
<keyword evidence="4" id="KW-1185">Reference proteome</keyword>
<protein>
    <submittedName>
        <fullName evidence="3">B-cell receptor CD22 isoform X1</fullName>
    </submittedName>
</protein>
<evidence type="ECO:0000256" key="2">
    <source>
        <dbReference type="SAM" id="Phobius"/>
    </source>
</evidence>
<feature type="region of interest" description="Disordered" evidence="1">
    <location>
        <begin position="1"/>
        <end position="54"/>
    </location>
</feature>
<keyword evidence="2" id="KW-0472">Membrane</keyword>
<comment type="caution">
    <text evidence="3">The sequence shown here is derived from an EMBL/GenBank/DDBJ whole genome shotgun (WGS) entry which is preliminary data.</text>
</comment>
<feature type="transmembrane region" description="Helical" evidence="2">
    <location>
        <begin position="134"/>
        <end position="153"/>
    </location>
</feature>
<reference evidence="3 4" key="1">
    <citation type="journal article" date="2017" name="BMC Genomics">
        <title>Whole-genome assembly of Babesia ovata and comparative genomics between closely related pathogens.</title>
        <authorList>
            <person name="Yamagishi J."/>
            <person name="Asada M."/>
            <person name="Hakimi H."/>
            <person name="Tanaka T.Q."/>
            <person name="Sugimoto C."/>
            <person name="Kawazu S."/>
        </authorList>
    </citation>
    <scope>NUCLEOTIDE SEQUENCE [LARGE SCALE GENOMIC DNA]</scope>
    <source>
        <strain evidence="3 4">Miyake</strain>
    </source>
</reference>
<name>A0A2H6K9K1_9APIC</name>
<keyword evidence="2" id="KW-0812">Transmembrane</keyword>
<dbReference type="AlphaFoldDB" id="A0A2H6K9K1"/>
<evidence type="ECO:0000256" key="1">
    <source>
        <dbReference type="SAM" id="MobiDB-lite"/>
    </source>
</evidence>
<evidence type="ECO:0000313" key="3">
    <source>
        <dbReference type="EMBL" id="GBE59658.1"/>
    </source>
</evidence>
<keyword evidence="3" id="KW-0675">Receptor</keyword>
<proteinExistence type="predicted"/>
<evidence type="ECO:0000313" key="4">
    <source>
        <dbReference type="Proteomes" id="UP000236319"/>
    </source>
</evidence>
<dbReference type="RefSeq" id="XP_028865901.1">
    <property type="nucleotide sequence ID" value="XM_029010068.1"/>
</dbReference>
<feature type="compositionally biased region" description="Low complexity" evidence="1">
    <location>
        <begin position="8"/>
        <end position="20"/>
    </location>
</feature>
<dbReference type="EMBL" id="BDSA01000001">
    <property type="protein sequence ID" value="GBE59658.1"/>
    <property type="molecule type" value="Genomic_DNA"/>
</dbReference>
<sequence>MHHKGVSSKKSSLRSSAVSSTQEGEQGTSVPMCFTGSGVEASPEEMQSHTPGHVPLSTVESGSFQTIYDNTDAAHEHEQRAGSAGSWLQRKIDKAKAMPQSLPMYKTYIEHEIISKDPNVVRGRSSRPKLNRRARRLVTVLFCIVVAVAAIYGSNRLINWVEDRRHASSDDSTMREVEVMRLKQTMEAMRIEMNKLKEAAYANSVAINGITNGVFRLPGTDDAAAKKLKFGKGNSPISQGPAPQNFDTRHFANAMTVQGNEIVPEVDLNPIKHEADIR</sequence>
<dbReference type="VEuPathDB" id="PiroplasmaDB:BOVATA_011510"/>
<dbReference type="OrthoDB" id="365107at2759"/>
<dbReference type="GeneID" id="39873428"/>
<keyword evidence="2" id="KW-1133">Transmembrane helix</keyword>
<organism evidence="3 4">
    <name type="scientific">Babesia ovata</name>
    <dbReference type="NCBI Taxonomy" id="189622"/>
    <lineage>
        <taxon>Eukaryota</taxon>
        <taxon>Sar</taxon>
        <taxon>Alveolata</taxon>
        <taxon>Apicomplexa</taxon>
        <taxon>Aconoidasida</taxon>
        <taxon>Piroplasmida</taxon>
        <taxon>Babesiidae</taxon>
        <taxon>Babesia</taxon>
    </lineage>
</organism>